<keyword evidence="4 7" id="KW-0378">Hydrolase</keyword>
<dbReference type="PANTHER" id="PTHR12670:SF1">
    <property type="entry name" value="NEUTRAL CERAMIDASE"/>
    <property type="match status" value="1"/>
</dbReference>
<evidence type="ECO:0000256" key="7">
    <source>
        <dbReference type="RuleBase" id="RU366019"/>
    </source>
</evidence>
<dbReference type="GO" id="GO:0005576">
    <property type="term" value="C:extracellular region"/>
    <property type="evidence" value="ECO:0007669"/>
    <property type="project" value="TreeGrafter"/>
</dbReference>
<evidence type="ECO:0000256" key="6">
    <source>
        <dbReference type="PIRSR" id="PIRSR606823-2"/>
    </source>
</evidence>
<comment type="catalytic activity">
    <reaction evidence="7">
        <text>an N-acylsphing-4-enine + H2O = sphing-4-enine + a fatty acid</text>
        <dbReference type="Rhea" id="RHEA:20856"/>
        <dbReference type="ChEBI" id="CHEBI:15377"/>
        <dbReference type="ChEBI" id="CHEBI:28868"/>
        <dbReference type="ChEBI" id="CHEBI:52639"/>
        <dbReference type="ChEBI" id="CHEBI:57756"/>
        <dbReference type="EC" id="3.5.1.23"/>
    </reaction>
</comment>
<evidence type="ECO:0000256" key="3">
    <source>
        <dbReference type="ARBA" id="ARBA00019235"/>
    </source>
</evidence>
<organism evidence="11">
    <name type="scientific">Oppiella nova</name>
    <dbReference type="NCBI Taxonomy" id="334625"/>
    <lineage>
        <taxon>Eukaryota</taxon>
        <taxon>Metazoa</taxon>
        <taxon>Ecdysozoa</taxon>
        <taxon>Arthropoda</taxon>
        <taxon>Chelicerata</taxon>
        <taxon>Arachnida</taxon>
        <taxon>Acari</taxon>
        <taxon>Acariformes</taxon>
        <taxon>Sarcoptiformes</taxon>
        <taxon>Oribatida</taxon>
        <taxon>Brachypylina</taxon>
        <taxon>Oppioidea</taxon>
        <taxon>Oppiidae</taxon>
        <taxon>Oppiella</taxon>
    </lineage>
</organism>
<dbReference type="GO" id="GO:0046872">
    <property type="term" value="F:metal ion binding"/>
    <property type="evidence" value="ECO:0007669"/>
    <property type="project" value="UniProtKB-KW"/>
</dbReference>
<keyword evidence="12" id="KW-1185">Reference proteome</keyword>
<feature type="chain" id="PRO_5035592020" description="Neutral ceramidase" evidence="8">
    <location>
        <begin position="26"/>
        <end position="636"/>
    </location>
</feature>
<proteinExistence type="inferred from homology"/>
<gene>
    <name evidence="11" type="ORF">ONB1V03_LOCUS3949</name>
</gene>
<keyword evidence="6" id="KW-0479">Metal-binding</keyword>
<dbReference type="OrthoDB" id="191371at2759"/>
<evidence type="ECO:0000313" key="11">
    <source>
        <dbReference type="EMBL" id="CAD7643078.1"/>
    </source>
</evidence>
<dbReference type="GO" id="GO:0046512">
    <property type="term" value="P:sphingosine biosynthetic process"/>
    <property type="evidence" value="ECO:0007669"/>
    <property type="project" value="TreeGrafter"/>
</dbReference>
<evidence type="ECO:0000256" key="4">
    <source>
        <dbReference type="ARBA" id="ARBA00022801"/>
    </source>
</evidence>
<dbReference type="Pfam" id="PF17048">
    <property type="entry name" value="Ceramidse_alk_C"/>
    <property type="match status" value="1"/>
</dbReference>
<evidence type="ECO:0000256" key="2">
    <source>
        <dbReference type="ARBA" id="ARBA00011891"/>
    </source>
</evidence>
<evidence type="ECO:0000259" key="9">
    <source>
        <dbReference type="Pfam" id="PF04734"/>
    </source>
</evidence>
<feature type="binding site" evidence="6">
    <location>
        <position position="195"/>
    </location>
    <ligand>
        <name>Zn(2+)</name>
        <dbReference type="ChEBI" id="CHEBI:29105"/>
    </ligand>
</feature>
<reference evidence="11" key="1">
    <citation type="submission" date="2020-11" db="EMBL/GenBank/DDBJ databases">
        <authorList>
            <person name="Tran Van P."/>
        </authorList>
    </citation>
    <scope>NUCLEOTIDE SEQUENCE</scope>
</reference>
<dbReference type="Proteomes" id="UP000728032">
    <property type="component" value="Unassembled WGS sequence"/>
</dbReference>
<dbReference type="Pfam" id="PF04734">
    <property type="entry name" value="Ceramidase_alk"/>
    <property type="match status" value="2"/>
</dbReference>
<feature type="domain" description="Neutral/alkaline non-lysosomal ceramidase N-terminal" evidence="9">
    <location>
        <begin position="28"/>
        <end position="152"/>
    </location>
</feature>
<dbReference type="EMBL" id="CAJPVJ010001254">
    <property type="protein sequence ID" value="CAG2164393.1"/>
    <property type="molecule type" value="Genomic_DNA"/>
</dbReference>
<evidence type="ECO:0000256" key="5">
    <source>
        <dbReference type="PIRSR" id="PIRSR606823-1"/>
    </source>
</evidence>
<evidence type="ECO:0000256" key="8">
    <source>
        <dbReference type="SAM" id="SignalP"/>
    </source>
</evidence>
<dbReference type="InterPro" id="IPR006823">
    <property type="entry name" value="Ceramidase_alk"/>
</dbReference>
<dbReference type="InterPro" id="IPR031329">
    <property type="entry name" value="NEUT/ALK_ceramidase_N"/>
</dbReference>
<comment type="similarity">
    <text evidence="1 7">Belongs to the neutral ceramidase family.</text>
</comment>
<keyword evidence="8" id="KW-0732">Signal</keyword>
<dbReference type="Gene3D" id="2.60.40.2300">
    <property type="entry name" value="Neutral/alkaline non-lysosomal ceramidase, C-terminal domain"/>
    <property type="match status" value="1"/>
</dbReference>
<accession>A0A7R9LJY7</accession>
<evidence type="ECO:0000259" key="10">
    <source>
        <dbReference type="Pfam" id="PF17048"/>
    </source>
</evidence>
<dbReference type="EC" id="3.5.1.23" evidence="2 7"/>
<dbReference type="PROSITE" id="PS51257">
    <property type="entry name" value="PROKAR_LIPOPROTEIN"/>
    <property type="match status" value="1"/>
</dbReference>
<dbReference type="AlphaFoldDB" id="A0A7R9LJY7"/>
<feature type="signal peptide" evidence="8">
    <location>
        <begin position="1"/>
        <end position="25"/>
    </location>
</feature>
<feature type="binding site" evidence="6">
    <location>
        <position position="119"/>
    </location>
    <ligand>
        <name>Zn(2+)</name>
        <dbReference type="ChEBI" id="CHEBI:29105"/>
    </ligand>
</feature>
<name>A0A7R9LJY7_9ACAR</name>
<feature type="domain" description="Neutral/alkaline non-lysosomal ceramidase N-terminal" evidence="9">
    <location>
        <begin position="161"/>
        <end position="499"/>
    </location>
</feature>
<keyword evidence="7" id="KW-0443">Lipid metabolism</keyword>
<dbReference type="GO" id="GO:0017040">
    <property type="term" value="F:N-acylsphingosine amidohydrolase activity"/>
    <property type="evidence" value="ECO:0007669"/>
    <property type="project" value="UniProtKB-UniRule"/>
</dbReference>
<evidence type="ECO:0000313" key="12">
    <source>
        <dbReference type="Proteomes" id="UP000728032"/>
    </source>
</evidence>
<comment type="cofactor">
    <cofactor evidence="6">
        <name>Zn(2+)</name>
        <dbReference type="ChEBI" id="CHEBI:29105"/>
    </cofactor>
    <text evidence="6">Binds 1 zinc ion per subunit.</text>
</comment>
<dbReference type="GO" id="GO:0046514">
    <property type="term" value="P:ceramide catabolic process"/>
    <property type="evidence" value="ECO:0007669"/>
    <property type="project" value="InterPro"/>
</dbReference>
<dbReference type="EMBL" id="OC916079">
    <property type="protein sequence ID" value="CAD7643078.1"/>
    <property type="molecule type" value="Genomic_DNA"/>
</dbReference>
<sequence>MDDIHGKSLVMYFILFLCLVSLAGCDKYRIGVGIGDITGPAADINMMGYAKPGQDTHGIHLRLFSRTAIIEDLSGNRVCFVSSDIAMISQLLKLEVVKVLEQKYKGVYTINNVMLTSTHTHSGPAGFLQYILYIISSQGFIEQNFNAIRDGCRIRLLCFLQRDRYDYNTDKNMTVLKLTDSNGRGLGAISWFAVHATSMNNTNKLISGDNKGYASQLFEQDMNGGSLHGKGPFVALFPQSNEGDVSPNINGPFCLDTGLPCDAITSTCGGRNENCVASGPGSDMFESTKIIGYRQYAKAKELYNGADTQLSGKVQYIHQTINMSDVTIQFPDNTTGKTCAAAMGYSFAAGTTDGPGAFDFRQGDTSTSPFWNLVRNLIRTPSKQIIECQTPKPILFPTGEMKFPYLWEPSVLPTQIFRIGGLLIIAVPAEFTTMSGRRLRDAVKVAFDKHVPNSDVDVVIAGLANAYSSYVTTFEEYQIQRYEGASTLFGPYTLDAYIQQYSRLATSLAKGVSVDPGPAEPNLLSQQICLKPGVIYDGAPFGKRFGDVLADANDRYSPGDRVKVTFVSANPRNDVRAESTFLAIERLNATSSNWTLIATDANWETSRSHFTYNKPYKESYSSGRSIGSDILGTVRI</sequence>
<dbReference type="PANTHER" id="PTHR12670">
    <property type="entry name" value="CERAMIDASE"/>
    <property type="match status" value="1"/>
</dbReference>
<evidence type="ECO:0000256" key="1">
    <source>
        <dbReference type="ARBA" id="ARBA00009835"/>
    </source>
</evidence>
<keyword evidence="6" id="KW-0862">Zinc</keyword>
<feature type="active site" description="Nucleophile" evidence="5">
    <location>
        <position position="246"/>
    </location>
</feature>
<feature type="binding site" evidence="6">
    <location>
        <position position="470"/>
    </location>
    <ligand>
        <name>Zn(2+)</name>
        <dbReference type="ChEBI" id="CHEBI:29105"/>
    </ligand>
</feature>
<dbReference type="InterPro" id="IPR038445">
    <property type="entry name" value="NCDase_C_sf"/>
</dbReference>
<feature type="binding site" evidence="6">
    <location>
        <position position="430"/>
    </location>
    <ligand>
        <name>Zn(2+)</name>
        <dbReference type="ChEBI" id="CHEBI:29105"/>
    </ligand>
</feature>
<protein>
    <recommendedName>
        <fullName evidence="3 7">Neutral ceramidase</fullName>
        <ecNumber evidence="2 7">3.5.1.23</ecNumber>
    </recommendedName>
</protein>
<dbReference type="GO" id="GO:0042759">
    <property type="term" value="P:long-chain fatty acid biosynthetic process"/>
    <property type="evidence" value="ECO:0007669"/>
    <property type="project" value="TreeGrafter"/>
</dbReference>
<feature type="domain" description="Neutral/alkaline non-lysosomal ceramidase C-terminal" evidence="10">
    <location>
        <begin position="501"/>
        <end position="606"/>
    </location>
</feature>
<keyword evidence="7" id="KW-0746">Sphingolipid metabolism</keyword>
<dbReference type="InterPro" id="IPR031331">
    <property type="entry name" value="NEUT/ALK_ceramidase_C"/>
</dbReference>
<dbReference type="GO" id="GO:0016020">
    <property type="term" value="C:membrane"/>
    <property type="evidence" value="ECO:0007669"/>
    <property type="project" value="GOC"/>
</dbReference>